<organism evidence="2 3">
    <name type="scientific">Streptomyces sanglieri</name>
    <dbReference type="NCBI Taxonomy" id="193460"/>
    <lineage>
        <taxon>Bacteria</taxon>
        <taxon>Bacillati</taxon>
        <taxon>Actinomycetota</taxon>
        <taxon>Actinomycetes</taxon>
        <taxon>Kitasatosporales</taxon>
        <taxon>Streptomycetaceae</taxon>
        <taxon>Streptomyces</taxon>
    </lineage>
</organism>
<dbReference type="Proteomes" id="UP001596915">
    <property type="component" value="Unassembled WGS sequence"/>
</dbReference>
<evidence type="ECO:0000313" key="2">
    <source>
        <dbReference type="EMBL" id="MFD0629424.1"/>
    </source>
</evidence>
<reference evidence="3" key="1">
    <citation type="journal article" date="2019" name="Int. J. Syst. Evol. Microbiol.">
        <title>The Global Catalogue of Microorganisms (GCM) 10K type strain sequencing project: providing services to taxonomists for standard genome sequencing and annotation.</title>
        <authorList>
            <consortium name="The Broad Institute Genomics Platform"/>
            <consortium name="The Broad Institute Genome Sequencing Center for Infectious Disease"/>
            <person name="Wu L."/>
            <person name="Ma J."/>
        </authorList>
    </citation>
    <scope>NUCLEOTIDE SEQUENCE [LARGE SCALE GENOMIC DNA]</scope>
    <source>
        <strain evidence="3">JCM 12607</strain>
    </source>
</reference>
<protein>
    <submittedName>
        <fullName evidence="2">Uncharacterized protein</fullName>
    </submittedName>
</protein>
<name>A0ABW2X6W2_9ACTN</name>
<feature type="region of interest" description="Disordered" evidence="1">
    <location>
        <begin position="1"/>
        <end position="29"/>
    </location>
</feature>
<keyword evidence="3" id="KW-1185">Reference proteome</keyword>
<dbReference type="EMBL" id="JBHTGL010000008">
    <property type="protein sequence ID" value="MFD0629424.1"/>
    <property type="molecule type" value="Genomic_DNA"/>
</dbReference>
<proteinExistence type="predicted"/>
<evidence type="ECO:0000313" key="3">
    <source>
        <dbReference type="Proteomes" id="UP001596915"/>
    </source>
</evidence>
<evidence type="ECO:0000256" key="1">
    <source>
        <dbReference type="SAM" id="MobiDB-lite"/>
    </source>
</evidence>
<accession>A0ABW2X6W2</accession>
<comment type="caution">
    <text evidence="2">The sequence shown here is derived from an EMBL/GenBank/DDBJ whole genome shotgun (WGS) entry which is preliminary data.</text>
</comment>
<sequence>MLRVAAAGADPPAEADLPGSTPSSPATARRARALVAVNAAASASAWKRWARPRSTSSRTA</sequence>
<gene>
    <name evidence="2" type="ORF">ACFQ2K_49270</name>
</gene>